<evidence type="ECO:0000313" key="2">
    <source>
        <dbReference type="Proteomes" id="UP000692954"/>
    </source>
</evidence>
<keyword evidence="2" id="KW-1185">Reference proteome</keyword>
<protein>
    <submittedName>
        <fullName evidence="1">Uncharacterized protein</fullName>
    </submittedName>
</protein>
<accession>A0A8S1QWH6</accession>
<name>A0A8S1QWH6_9CILI</name>
<evidence type="ECO:0000313" key="1">
    <source>
        <dbReference type="EMBL" id="CAD8120031.1"/>
    </source>
</evidence>
<reference evidence="1" key="1">
    <citation type="submission" date="2021-01" db="EMBL/GenBank/DDBJ databases">
        <authorList>
            <consortium name="Genoscope - CEA"/>
            <person name="William W."/>
        </authorList>
    </citation>
    <scope>NUCLEOTIDE SEQUENCE</scope>
</reference>
<gene>
    <name evidence="1" type="ORF">PSON_ATCC_30995.1.T1240049</name>
</gene>
<proteinExistence type="predicted"/>
<dbReference type="EMBL" id="CAJJDN010000124">
    <property type="protein sequence ID" value="CAD8120031.1"/>
    <property type="molecule type" value="Genomic_DNA"/>
</dbReference>
<dbReference type="Proteomes" id="UP000692954">
    <property type="component" value="Unassembled WGS sequence"/>
</dbReference>
<comment type="caution">
    <text evidence="1">The sequence shown here is derived from an EMBL/GenBank/DDBJ whole genome shotgun (WGS) entry which is preliminary data.</text>
</comment>
<dbReference type="AlphaFoldDB" id="A0A8S1QWH6"/>
<dbReference type="OrthoDB" id="304941at2759"/>
<organism evidence="1 2">
    <name type="scientific">Paramecium sonneborni</name>
    <dbReference type="NCBI Taxonomy" id="65129"/>
    <lineage>
        <taxon>Eukaryota</taxon>
        <taxon>Sar</taxon>
        <taxon>Alveolata</taxon>
        <taxon>Ciliophora</taxon>
        <taxon>Intramacronucleata</taxon>
        <taxon>Oligohymenophorea</taxon>
        <taxon>Peniculida</taxon>
        <taxon>Parameciidae</taxon>
        <taxon>Paramecium</taxon>
    </lineage>
</organism>
<sequence>MSLLESEIFDDQNELSKKIYKDLESILGCALEIDCLIEYFQGSQPQLVNMGLNKLYNLFNHSNLMHLEIKQQLESQIGNKQAVLGVKNESIQITLEVQKQIIDKQIQQTLNFHIDKNLAQFNIPFQLELIKLEQFNQYSKESLKDLFHSDEQTYHQFIQRKSSLKESSFLRRSLSLKVTTSIKSVILEKIEYRKQTMINKLEHRFPKLASFEPIIPYILGLFINIESEGLFGDFQSAKDQLKSVHHTVFTLCFNNFQQILSTEYVKLLVKLDFQQFVLGNFKTSFQIEFDKIITQSKWVESDKSMIQQLLFSSKLNGSFQIENQKLDQLGQLIQTFNQKIILIFQQIIPHEQGNFDNNSQIVDQLLQELEQEKNYIIKSQTINQEIILAFKKILQQIIKLLNKFQVSLHSKFGIKALYQLKLILQDSNKKLIKQKPTNEYYYKCVSELENKILRLFKKNIIFASSELISLIIQSVDKHKELENVLCDLKYGNATQQAICEISQIQDFISNEQIKQFLQNVVDYLQDKIKKKDINFNLGDLQLTLEEEMILKCINNQHLIEYVKENRKFFKIISNYILANDPFTSLTLRQYQSLQSAIEISILAIKFCKESSLNEFLRLFFDFQINRDSQQLKLQSQLNQSELQEWKNILQLFE</sequence>